<keyword evidence="1" id="KW-1133">Transmembrane helix</keyword>
<name>A0ABW4LY90_9BACI</name>
<dbReference type="Proteomes" id="UP001597214">
    <property type="component" value="Unassembled WGS sequence"/>
</dbReference>
<keyword evidence="1" id="KW-0472">Membrane</keyword>
<reference evidence="3" key="1">
    <citation type="journal article" date="2019" name="Int. J. Syst. Evol. Microbiol.">
        <title>The Global Catalogue of Microorganisms (GCM) 10K type strain sequencing project: providing services to taxonomists for standard genome sequencing and annotation.</title>
        <authorList>
            <consortium name="The Broad Institute Genomics Platform"/>
            <consortium name="The Broad Institute Genome Sequencing Center for Infectious Disease"/>
            <person name="Wu L."/>
            <person name="Ma J."/>
        </authorList>
    </citation>
    <scope>NUCLEOTIDE SEQUENCE [LARGE SCALE GENOMIC DNA]</scope>
    <source>
        <strain evidence="3">CCUG 49339</strain>
    </source>
</reference>
<gene>
    <name evidence="2" type="ORF">ACFSCX_25020</name>
</gene>
<keyword evidence="3" id="KW-1185">Reference proteome</keyword>
<accession>A0ABW4LY90</accession>
<feature type="transmembrane region" description="Helical" evidence="1">
    <location>
        <begin position="6"/>
        <end position="26"/>
    </location>
</feature>
<evidence type="ECO:0000256" key="1">
    <source>
        <dbReference type="SAM" id="Phobius"/>
    </source>
</evidence>
<dbReference type="RefSeq" id="WP_377930987.1">
    <property type="nucleotide sequence ID" value="NZ_JBHUEM010000057.1"/>
</dbReference>
<keyword evidence="1" id="KW-0812">Transmembrane</keyword>
<sequence length="73" mass="8647">MNIVVWSIVGIILFVLLIFGVGIWLFQKDVAKEDPEYILQFIKDKKELEQVSLSIHFNKEKWVEVNQNVMRVQ</sequence>
<organism evidence="2 3">
    <name type="scientific">Bacillus salitolerans</name>
    <dbReference type="NCBI Taxonomy" id="1437434"/>
    <lineage>
        <taxon>Bacteria</taxon>
        <taxon>Bacillati</taxon>
        <taxon>Bacillota</taxon>
        <taxon>Bacilli</taxon>
        <taxon>Bacillales</taxon>
        <taxon>Bacillaceae</taxon>
        <taxon>Bacillus</taxon>
    </lineage>
</organism>
<dbReference type="EMBL" id="JBHUEM010000057">
    <property type="protein sequence ID" value="MFD1739734.1"/>
    <property type="molecule type" value="Genomic_DNA"/>
</dbReference>
<comment type="caution">
    <text evidence="2">The sequence shown here is derived from an EMBL/GenBank/DDBJ whole genome shotgun (WGS) entry which is preliminary data.</text>
</comment>
<proteinExistence type="predicted"/>
<evidence type="ECO:0000313" key="2">
    <source>
        <dbReference type="EMBL" id="MFD1739734.1"/>
    </source>
</evidence>
<evidence type="ECO:0000313" key="3">
    <source>
        <dbReference type="Proteomes" id="UP001597214"/>
    </source>
</evidence>
<protein>
    <submittedName>
        <fullName evidence="2">Uncharacterized protein</fullName>
    </submittedName>
</protein>